<name>A0A836CFG9_9STRA</name>
<dbReference type="Proteomes" id="UP000664859">
    <property type="component" value="Unassembled WGS sequence"/>
</dbReference>
<keyword evidence="3" id="KW-1185">Reference proteome</keyword>
<feature type="chain" id="PRO_5032608105" evidence="1">
    <location>
        <begin position="22"/>
        <end position="334"/>
    </location>
</feature>
<gene>
    <name evidence="2" type="ORF">JKP88DRAFT_354407</name>
</gene>
<feature type="signal peptide" evidence="1">
    <location>
        <begin position="1"/>
        <end position="21"/>
    </location>
</feature>
<evidence type="ECO:0000256" key="1">
    <source>
        <dbReference type="SAM" id="SignalP"/>
    </source>
</evidence>
<sequence>MKDQGWGIAVALALCVRQVAAFSLPRVSAWVKSTPSLSNEPEILYMEDITTIPELLAKYHARSSSISNAASLLVAPNLEGLSGDTHSDITNLLSGDSWFQGLYSPGLGEGDAMWGPHVSLHHVGCDDSAFCAPDTAPLTDSEAMDKVFLWLQRTLLGYEDDAEGEFITLGRKLLSVGSYVVTQAASEAGLSAVFWEQASAMQRDAQIAQALETANIKNENADEEASVSVLLAAPAMAKHPDFAGFFGRRLGQPLQRISSLAAAGGGSPLIAEAWVGGGLDFPVILLSPPLPEIEEPEGGYKIFTTADGEVSAEEYIAAMEEANAREQGLLKDDK</sequence>
<reference evidence="2" key="1">
    <citation type="submission" date="2021-02" db="EMBL/GenBank/DDBJ databases">
        <title>First Annotated Genome of the Yellow-green Alga Tribonema minus.</title>
        <authorList>
            <person name="Mahan K.M."/>
        </authorList>
    </citation>
    <scope>NUCLEOTIDE SEQUENCE</scope>
    <source>
        <strain evidence="2">UTEX B ZZ1240</strain>
    </source>
</reference>
<dbReference type="AlphaFoldDB" id="A0A836CFG9"/>
<evidence type="ECO:0000313" key="3">
    <source>
        <dbReference type="Proteomes" id="UP000664859"/>
    </source>
</evidence>
<organism evidence="2 3">
    <name type="scientific">Tribonema minus</name>
    <dbReference type="NCBI Taxonomy" id="303371"/>
    <lineage>
        <taxon>Eukaryota</taxon>
        <taxon>Sar</taxon>
        <taxon>Stramenopiles</taxon>
        <taxon>Ochrophyta</taxon>
        <taxon>PX clade</taxon>
        <taxon>Xanthophyceae</taxon>
        <taxon>Tribonematales</taxon>
        <taxon>Tribonemataceae</taxon>
        <taxon>Tribonema</taxon>
    </lineage>
</organism>
<proteinExistence type="predicted"/>
<dbReference type="EMBL" id="JAFCMP010000160">
    <property type="protein sequence ID" value="KAG5184555.1"/>
    <property type="molecule type" value="Genomic_DNA"/>
</dbReference>
<keyword evidence="1" id="KW-0732">Signal</keyword>
<evidence type="ECO:0000313" key="2">
    <source>
        <dbReference type="EMBL" id="KAG5184555.1"/>
    </source>
</evidence>
<accession>A0A836CFG9</accession>
<protein>
    <submittedName>
        <fullName evidence="2">Uncharacterized protein</fullName>
    </submittedName>
</protein>
<comment type="caution">
    <text evidence="2">The sequence shown here is derived from an EMBL/GenBank/DDBJ whole genome shotgun (WGS) entry which is preliminary data.</text>
</comment>